<evidence type="ECO:0000313" key="1">
    <source>
        <dbReference type="EMBL" id="KYF41968.1"/>
    </source>
</evidence>
<reference evidence="1 2" key="1">
    <citation type="journal article" date="2016" name="Nat. Commun.">
        <title>Local admixture of amplified and diversified secreted pathogenesis determinants shapes mosaic Toxoplasma gondii genomes.</title>
        <authorList>
            <person name="Lorenzi H."/>
            <person name="Khan A."/>
            <person name="Behnke M.S."/>
            <person name="Namasivayam S."/>
            <person name="Swapna L.S."/>
            <person name="Hadjithomas M."/>
            <person name="Karamycheva S."/>
            <person name="Pinney D."/>
            <person name="Brunk B.P."/>
            <person name="Ajioka J.W."/>
            <person name="Ajzenberg D."/>
            <person name="Boothroyd J.C."/>
            <person name="Boyle J.P."/>
            <person name="Darde M.L."/>
            <person name="Diaz-Miranda M.A."/>
            <person name="Dubey J.P."/>
            <person name="Fritz H.M."/>
            <person name="Gennari S.M."/>
            <person name="Gregory B.D."/>
            <person name="Kim K."/>
            <person name="Saeij J.P."/>
            <person name="Su C."/>
            <person name="White M.W."/>
            <person name="Zhu X.Q."/>
            <person name="Howe D.K."/>
            <person name="Rosenthal B.M."/>
            <person name="Grigg M.E."/>
            <person name="Parkinson J."/>
            <person name="Liu L."/>
            <person name="Kissinger J.C."/>
            <person name="Roos D.S."/>
            <person name="Sibley L.D."/>
        </authorList>
    </citation>
    <scope>NUCLEOTIDE SEQUENCE [LARGE SCALE GENOMIC DNA]</scope>
    <source>
        <strain evidence="1 2">ARI</strain>
    </source>
</reference>
<dbReference type="AlphaFoldDB" id="A0A139XT78"/>
<sequence length="99" mass="11457">MQPLCPCKGDSLATELTACLELVFPGSCAHNRIIAQYWQSLLHPYVLSMKNVVHPILQVRRSLTRFCYWRQDASEEPEEPHILRVYRGPSSLALRPYLF</sequence>
<protein>
    <submittedName>
        <fullName evidence="1">Uncharacterized protein</fullName>
    </submittedName>
</protein>
<dbReference type="EMBL" id="AGQS02005083">
    <property type="protein sequence ID" value="KYF41968.1"/>
    <property type="molecule type" value="Genomic_DNA"/>
</dbReference>
<dbReference type="VEuPathDB" id="ToxoDB:TGARI_254335"/>
<dbReference type="Proteomes" id="UP000074247">
    <property type="component" value="Unassembled WGS sequence"/>
</dbReference>
<comment type="caution">
    <text evidence="1">The sequence shown here is derived from an EMBL/GenBank/DDBJ whole genome shotgun (WGS) entry which is preliminary data.</text>
</comment>
<organism evidence="1 2">
    <name type="scientific">Toxoplasma gondii ARI</name>
    <dbReference type="NCBI Taxonomy" id="1074872"/>
    <lineage>
        <taxon>Eukaryota</taxon>
        <taxon>Sar</taxon>
        <taxon>Alveolata</taxon>
        <taxon>Apicomplexa</taxon>
        <taxon>Conoidasida</taxon>
        <taxon>Coccidia</taxon>
        <taxon>Eucoccidiorida</taxon>
        <taxon>Eimeriorina</taxon>
        <taxon>Sarcocystidae</taxon>
        <taxon>Toxoplasma</taxon>
    </lineage>
</organism>
<proteinExistence type="predicted"/>
<evidence type="ECO:0000313" key="2">
    <source>
        <dbReference type="Proteomes" id="UP000074247"/>
    </source>
</evidence>
<accession>A0A139XT78</accession>
<name>A0A139XT78_TOXGO</name>
<gene>
    <name evidence="1" type="ORF">TGARI_254335</name>
</gene>